<accession>A0A2P2LRP0</accession>
<protein>
    <submittedName>
        <fullName evidence="1">DNA-directed RNA polymerase III subunit rpc1</fullName>
    </submittedName>
</protein>
<reference evidence="1" key="1">
    <citation type="submission" date="2018-02" db="EMBL/GenBank/DDBJ databases">
        <title>Rhizophora mucronata_Transcriptome.</title>
        <authorList>
            <person name="Meera S.P."/>
            <person name="Sreeshan A."/>
            <person name="Augustine A."/>
        </authorList>
    </citation>
    <scope>NUCLEOTIDE SEQUENCE</scope>
    <source>
        <tissue evidence="1">Leaf</tissue>
    </source>
</reference>
<proteinExistence type="predicted"/>
<organism evidence="1">
    <name type="scientific">Rhizophora mucronata</name>
    <name type="common">Asiatic mangrove</name>
    <dbReference type="NCBI Taxonomy" id="61149"/>
    <lineage>
        <taxon>Eukaryota</taxon>
        <taxon>Viridiplantae</taxon>
        <taxon>Streptophyta</taxon>
        <taxon>Embryophyta</taxon>
        <taxon>Tracheophyta</taxon>
        <taxon>Spermatophyta</taxon>
        <taxon>Magnoliopsida</taxon>
        <taxon>eudicotyledons</taxon>
        <taxon>Gunneridae</taxon>
        <taxon>Pentapetalae</taxon>
        <taxon>rosids</taxon>
        <taxon>fabids</taxon>
        <taxon>Malpighiales</taxon>
        <taxon>Rhizophoraceae</taxon>
        <taxon>Rhizophora</taxon>
    </lineage>
</organism>
<keyword evidence="1" id="KW-0804">Transcription</keyword>
<evidence type="ECO:0000313" key="1">
    <source>
        <dbReference type="EMBL" id="MBX20632.1"/>
    </source>
</evidence>
<dbReference type="EMBL" id="GGEC01040148">
    <property type="protein sequence ID" value="MBX20632.1"/>
    <property type="molecule type" value="Transcribed_RNA"/>
</dbReference>
<keyword evidence="1" id="KW-0240">DNA-directed RNA polymerase</keyword>
<dbReference type="AlphaFoldDB" id="A0A2P2LRP0"/>
<sequence length="33" mass="3732">MLHPKSLQRILVCIKILCCTRCLFPVLPSCNST</sequence>
<name>A0A2P2LRP0_RHIMU</name>
<dbReference type="GO" id="GO:0000428">
    <property type="term" value="C:DNA-directed RNA polymerase complex"/>
    <property type="evidence" value="ECO:0007669"/>
    <property type="project" value="UniProtKB-KW"/>
</dbReference>